<evidence type="ECO:0000256" key="3">
    <source>
        <dbReference type="ARBA" id="ARBA00022729"/>
    </source>
</evidence>
<sequence length="801" mass="88170">MNAFIKCFLFYTALIFMSFVSAANNSLSEVEVHIDNLGVEGTGLAIAHEGEINVNAIVTRLDISYLTDGVHTIYIRVKDEQGIWSSALGQNIVVKNSQLNGESNTLVEARMKINGTFFDHFTTSKLDNIFADSIELATKSWHLLYGKNTITVSIKDKAGNWSSEISQVYVLKEGSDVSLTRLADAEYFFDADPGLGKATSFEGPFSFFIQDITSTPDVNLLSPGLHKVGFRTLDENNVWSNTYIQVFELFDFDGDGVNDLADLDDDNDGLSDITEEQIGTNPLASDSDGDGVIDGADAFPLNIYESIDTDNDGIGNNADLDDDGDGVNDDVDAFPLDASESIDTDNDGIGNNKDLDDDNDGISDEDEIKFGLDPLDSSDANLAPLNLMYFSDASGDGVDDWLKYSLVDNVANIYILDGQDFSEFSLFNISYELDNPSIELLGDRNNDGIKEIGLFGFNADVGRYQLAVYNGYTGQGMGTWNWVNTLSDVEFKLLDDLTLDGVQEYAITGIHLTNGTKQLFVKNGATKQTYKTFKWPNQWLDSQIVIMSDVTSDGIPEVALYGRHERLDKGQLFVYDGANSNSKLDVYNWNKLWSDISLHKMDDLDGDGTTDWGQFGQRKDDGRYQWVVKKGHDKRGVIRTFSWPNDLTDVEPLLLSDTTGDSVSEVALYGKDSNGKVFLRVNDGRLANTRIANFSWPAVWADEQVMELGDLNNDGFNEVALLGINKNSGKYQLVIKDGQATTEYGRLTLEGNWADLVIRSYDVNNDGQADVIVNGVNAISLARTTSIYSGSSLGLLSTATH</sequence>
<feature type="region of interest" description="Disordered" evidence="5">
    <location>
        <begin position="310"/>
        <end position="361"/>
    </location>
</feature>
<dbReference type="EMBL" id="LAZR01000196">
    <property type="protein sequence ID" value="KKN82685.1"/>
    <property type="molecule type" value="Genomic_DNA"/>
</dbReference>
<evidence type="ECO:0000256" key="1">
    <source>
        <dbReference type="ARBA" id="ARBA00004613"/>
    </source>
</evidence>
<dbReference type="InterPro" id="IPR059100">
    <property type="entry name" value="TSP3_bac"/>
</dbReference>
<organism evidence="6">
    <name type="scientific">marine sediment metagenome</name>
    <dbReference type="NCBI Taxonomy" id="412755"/>
    <lineage>
        <taxon>unclassified sequences</taxon>
        <taxon>metagenomes</taxon>
        <taxon>ecological metagenomes</taxon>
    </lineage>
</organism>
<name>A0A0F9TNJ1_9ZZZZ</name>
<keyword evidence="4" id="KW-0106">Calcium</keyword>
<accession>A0A0F9TNJ1</accession>
<evidence type="ECO:0000256" key="5">
    <source>
        <dbReference type="SAM" id="MobiDB-lite"/>
    </source>
</evidence>
<keyword evidence="3" id="KW-0732">Signal</keyword>
<reference evidence="6" key="1">
    <citation type="journal article" date="2015" name="Nature">
        <title>Complex archaea that bridge the gap between prokaryotes and eukaryotes.</title>
        <authorList>
            <person name="Spang A."/>
            <person name="Saw J.H."/>
            <person name="Jorgensen S.L."/>
            <person name="Zaremba-Niedzwiedzka K."/>
            <person name="Martijn J."/>
            <person name="Lind A.E."/>
            <person name="van Eijk R."/>
            <person name="Schleper C."/>
            <person name="Guy L."/>
            <person name="Ettema T.J."/>
        </authorList>
    </citation>
    <scope>NUCLEOTIDE SEQUENCE</scope>
</reference>
<evidence type="ECO:0000313" key="6">
    <source>
        <dbReference type="EMBL" id="KKN82685.1"/>
    </source>
</evidence>
<dbReference type="Pfam" id="PF13517">
    <property type="entry name" value="FG-GAP_3"/>
    <property type="match status" value="1"/>
</dbReference>
<comment type="subcellular location">
    <subcellularLocation>
        <location evidence="1">Secreted</location>
    </subcellularLocation>
</comment>
<evidence type="ECO:0000256" key="2">
    <source>
        <dbReference type="ARBA" id="ARBA00022525"/>
    </source>
</evidence>
<dbReference type="SUPFAM" id="SSF103647">
    <property type="entry name" value="TSP type-3 repeat"/>
    <property type="match status" value="1"/>
</dbReference>
<dbReference type="Pfam" id="PF18884">
    <property type="entry name" value="TSP3_bac"/>
    <property type="match status" value="2"/>
</dbReference>
<proteinExistence type="predicted"/>
<dbReference type="AlphaFoldDB" id="A0A0F9TNJ1"/>
<dbReference type="InterPro" id="IPR028974">
    <property type="entry name" value="TSP_type-3_rpt"/>
</dbReference>
<dbReference type="Gene3D" id="4.10.1080.10">
    <property type="entry name" value="TSP type-3 repeat"/>
    <property type="match status" value="1"/>
</dbReference>
<feature type="compositionally biased region" description="Acidic residues" evidence="5">
    <location>
        <begin position="319"/>
        <end position="332"/>
    </location>
</feature>
<gene>
    <name evidence="6" type="ORF">LCGC14_0306430</name>
</gene>
<dbReference type="PANTHER" id="PTHR10199">
    <property type="entry name" value="THROMBOSPONDIN"/>
    <property type="match status" value="1"/>
</dbReference>
<dbReference type="GO" id="GO:0005509">
    <property type="term" value="F:calcium ion binding"/>
    <property type="evidence" value="ECO:0007669"/>
    <property type="project" value="InterPro"/>
</dbReference>
<protein>
    <recommendedName>
        <fullName evidence="7">VCBS repeat-containing protein</fullName>
    </recommendedName>
</protein>
<evidence type="ECO:0000256" key="4">
    <source>
        <dbReference type="ARBA" id="ARBA00022837"/>
    </source>
</evidence>
<keyword evidence="2" id="KW-0964">Secreted</keyword>
<comment type="caution">
    <text evidence="6">The sequence shown here is derived from an EMBL/GenBank/DDBJ whole genome shotgun (WGS) entry which is preliminary data.</text>
</comment>
<dbReference type="InterPro" id="IPR013517">
    <property type="entry name" value="FG-GAP"/>
</dbReference>
<evidence type="ECO:0008006" key="7">
    <source>
        <dbReference type="Google" id="ProtNLM"/>
    </source>
</evidence>
<dbReference type="SUPFAM" id="SSF69318">
    <property type="entry name" value="Integrin alpha N-terminal domain"/>
    <property type="match status" value="1"/>
</dbReference>
<dbReference type="InterPro" id="IPR028994">
    <property type="entry name" value="Integrin_alpha_N"/>
</dbReference>